<accession>A7SM26</accession>
<dbReference type="HOGENOM" id="CLU_742496_0_0_1"/>
<feature type="compositionally biased region" description="Low complexity" evidence="1">
    <location>
        <begin position="39"/>
        <end position="58"/>
    </location>
</feature>
<dbReference type="OrthoDB" id="5962372at2759"/>
<dbReference type="KEGG" id="nve:5506646"/>
<dbReference type="Gene3D" id="2.30.42.10">
    <property type="match status" value="1"/>
</dbReference>
<reference evidence="2 3" key="1">
    <citation type="journal article" date="2007" name="Science">
        <title>Sea anemone genome reveals ancestral eumetazoan gene repertoire and genomic organization.</title>
        <authorList>
            <person name="Putnam N.H."/>
            <person name="Srivastava M."/>
            <person name="Hellsten U."/>
            <person name="Dirks B."/>
            <person name="Chapman J."/>
            <person name="Salamov A."/>
            <person name="Terry A."/>
            <person name="Shapiro H."/>
            <person name="Lindquist E."/>
            <person name="Kapitonov V.V."/>
            <person name="Jurka J."/>
            <person name="Genikhovich G."/>
            <person name="Grigoriev I.V."/>
            <person name="Lucas S.M."/>
            <person name="Steele R.E."/>
            <person name="Finnerty J.R."/>
            <person name="Technau U."/>
            <person name="Martindale M.Q."/>
            <person name="Rokhsar D.S."/>
        </authorList>
    </citation>
    <scope>NUCLEOTIDE SEQUENCE [LARGE SCALE GENOMIC DNA]</scope>
    <source>
        <strain evidence="3">CH2 X CH6</strain>
    </source>
</reference>
<dbReference type="Proteomes" id="UP000001593">
    <property type="component" value="Unassembled WGS sequence"/>
</dbReference>
<sequence length="373" mass="41679">MEKETGMASKIGKKFRKWACFGTKSRGEAYRNQPRIFVTECPSPTTPPSSRSNSSSSAYEEEETAEISIRTGGKIHPMGMKITPRYRCDHFRPGDGRHAMISVAHVEVGLFAHGFGLRPGDVIHKVNDRECSGVQDTKNIFWSVNSTDLRLEILRKVKDHRTGKTELKKMIIGNNSDVSTLEIIQVVEVESSWSLSGPETFLHTGDPRRVYLQFNCTDYPTVIYDEHQGLVLDDHLAIQESQGRALFKMHIYESLSCDAGITVILQHEASGRCVAVVNESVIMMEPVDLEMVTSEHSAFLFKMHIPEGQPSCNCTFRSLVQAHDGKALYLGFQAYGGRVEGSAIAVHVNEQRVNGHVLESPQRNEVLFTLIKA</sequence>
<evidence type="ECO:0008006" key="4">
    <source>
        <dbReference type="Google" id="ProtNLM"/>
    </source>
</evidence>
<proteinExistence type="predicted"/>
<gene>
    <name evidence="2" type="ORF">NEMVEDRAFT_v1g246125</name>
</gene>
<dbReference type="SUPFAM" id="SSF50156">
    <property type="entry name" value="PDZ domain-like"/>
    <property type="match status" value="1"/>
</dbReference>
<dbReference type="InParanoid" id="A7SM26"/>
<evidence type="ECO:0000256" key="1">
    <source>
        <dbReference type="SAM" id="MobiDB-lite"/>
    </source>
</evidence>
<evidence type="ECO:0000313" key="3">
    <source>
        <dbReference type="Proteomes" id="UP000001593"/>
    </source>
</evidence>
<dbReference type="InterPro" id="IPR036034">
    <property type="entry name" value="PDZ_sf"/>
</dbReference>
<organism evidence="2 3">
    <name type="scientific">Nematostella vectensis</name>
    <name type="common">Starlet sea anemone</name>
    <dbReference type="NCBI Taxonomy" id="45351"/>
    <lineage>
        <taxon>Eukaryota</taxon>
        <taxon>Metazoa</taxon>
        <taxon>Cnidaria</taxon>
        <taxon>Anthozoa</taxon>
        <taxon>Hexacorallia</taxon>
        <taxon>Actiniaria</taxon>
        <taxon>Edwardsiidae</taxon>
        <taxon>Nematostella</taxon>
    </lineage>
</organism>
<name>A7SM26_NEMVE</name>
<dbReference type="EMBL" id="DS469704">
    <property type="protein sequence ID" value="EDO35254.1"/>
    <property type="molecule type" value="Genomic_DNA"/>
</dbReference>
<dbReference type="OMA" id="IVITECK"/>
<protein>
    <recommendedName>
        <fullName evidence="4">PDZ domain-containing protein</fullName>
    </recommendedName>
</protein>
<feature type="region of interest" description="Disordered" evidence="1">
    <location>
        <begin position="32"/>
        <end position="73"/>
    </location>
</feature>
<dbReference type="AlphaFoldDB" id="A7SM26"/>
<keyword evidence="3" id="KW-1185">Reference proteome</keyword>
<evidence type="ECO:0000313" key="2">
    <source>
        <dbReference type="EMBL" id="EDO35254.1"/>
    </source>
</evidence>